<dbReference type="InterPro" id="IPR027417">
    <property type="entry name" value="P-loop_NTPase"/>
</dbReference>
<name>A0A9P5P1Y9_9AGAR</name>
<dbReference type="SUPFAM" id="SSF52540">
    <property type="entry name" value="P-loop containing nucleoside triphosphate hydrolases"/>
    <property type="match status" value="1"/>
</dbReference>
<dbReference type="OrthoDB" id="771227at2759"/>
<dbReference type="Gene3D" id="3.40.50.300">
    <property type="entry name" value="P-loop containing nucleotide triphosphate hydrolases"/>
    <property type="match status" value="1"/>
</dbReference>
<sequence>MSFDPQPTKAAFFAGASNFIIEGSSFQVTYPTENSRAEIKSTAPPGYTPGMTDFPAATLFFTGRKDILLEMDTYFGSQPMATERKIFLLLGIGGAGKTQCVLEFVRQSQTRFTKHYFISAHSEESIQASYYDIAIKNGLQQPDSWRVGLQLLAKDKEEWLVVMDNADDPRFNLGNFLPKANAGNIIITSRNRHLDALSPNLAEVNDMLPQDGVELLLKHAIKGRQSSAEERLIAYQIAARVHYFTLALVHAGSYICRHNCIGSYLQTFEKHLSSLLSKHFTQSSDNFNLSVYATWDISWQMLTEKSRTFLRICSCYHYERIPRILFQKAIEKMKIWGWPPLAAQAQLEVLCSPDFDWNEMEMNKMSEELMSYSLVTVEKDGFYSIHPLIHGWIKDSTDNSSRRILEEGAQSIVAITVEDADWTEIGYMRLLVSHCRSFNIGSNRHTNKAIAKLWSMCGHYGAALKLLEPLLEETKRTLGEKHPETLGLMQKLEEPVVELSKEVLGEEHPDTLTRIQNLAISYSEVGRFNDALQLAEPLVELSKKIMGEDHPDTLSRIQNLANRYSKVGRYNDAVQLEEPLVELSKKVLGEEHPDTLSRIQNLASRYSEVGRYIDALQLAEPLMELSKKVFGEEHPDTLSRIQNLASRYSEVGRYNDALQLEEPLVELSKKVLGKSTQTPLLDTELGNQLFWVGRYNDALQLEEPVVELSKKVLGEEHPDTLSRIQNLANRYSEVGRYNDALSKKVLGEEHPDTLSRIQNLAGRYSEVGRYNDALHLAEPLVELSKKVLGEEHPDTLSRIQNLANRYSEVGRYNDAVQLAEPLLELSKKYNDALQLAEPLVELSKKNLAISYSEVGRYNDALQLAEPLVELSKKAMGKEHPDTLGRIQNLATDILNRIQSLAINYSEVGRYNDALQLDRASVELSKKVFGEEHPDTLSRIQNLASRYSRIQNLASRYSEVGRYNDALQLAEPLVELSKKALGEDHPHTLSRIQNLAINYSEVERFNDALQLAEPLVELSKKVLGEEHPDTLGRIQNLVISYSEVGRYNDALQLAEPLVELSKKVLGEEHPDTLAGYRIWQTDILSPLWSSQRRFWEKNIPTPLAGYRTWQTDILSLFWSSQKKVLGEEHPDTLSRIQILASRYSRVGRYIDALQLAEPLMELSKKVLGEEHPDTLGRIQNLVISYSEVGRFNDALQLAEPLVELSKKNLANRYSEAGRYNDAVQLEAHLVELSKMVLGEDHPGTLGRIHNLAISYSE</sequence>
<dbReference type="AlphaFoldDB" id="A0A9P5P1Y9"/>
<dbReference type="InterPro" id="IPR011990">
    <property type="entry name" value="TPR-like_helical_dom_sf"/>
</dbReference>
<dbReference type="EMBL" id="JADNRY010000562">
    <property type="protein sequence ID" value="KAF9040324.1"/>
    <property type="molecule type" value="Genomic_DNA"/>
</dbReference>
<accession>A0A9P5P1Y9</accession>
<dbReference type="PANTHER" id="PTHR46082">
    <property type="entry name" value="ATP/GTP-BINDING PROTEIN-RELATED"/>
    <property type="match status" value="1"/>
</dbReference>
<dbReference type="Proteomes" id="UP000772434">
    <property type="component" value="Unassembled WGS sequence"/>
</dbReference>
<gene>
    <name evidence="1" type="ORF">BDP27DRAFT_1347492</name>
</gene>
<dbReference type="SUPFAM" id="SSF48452">
    <property type="entry name" value="TPR-like"/>
    <property type="match status" value="4"/>
</dbReference>
<comment type="caution">
    <text evidence="1">The sequence shown here is derived from an EMBL/GenBank/DDBJ whole genome shotgun (WGS) entry which is preliminary data.</text>
</comment>
<dbReference type="Pfam" id="PF13374">
    <property type="entry name" value="TPR_10"/>
    <property type="match status" value="8"/>
</dbReference>
<keyword evidence="2" id="KW-1185">Reference proteome</keyword>
<protein>
    <recommendedName>
        <fullName evidence="3">TPR-like protein</fullName>
    </recommendedName>
</protein>
<dbReference type="InterPro" id="IPR053137">
    <property type="entry name" value="NLR-like"/>
</dbReference>
<dbReference type="Gene3D" id="1.25.40.10">
    <property type="entry name" value="Tetratricopeptide repeat domain"/>
    <property type="match status" value="6"/>
</dbReference>
<dbReference type="Pfam" id="PF13424">
    <property type="entry name" value="TPR_12"/>
    <property type="match status" value="4"/>
</dbReference>
<evidence type="ECO:0008006" key="3">
    <source>
        <dbReference type="Google" id="ProtNLM"/>
    </source>
</evidence>
<evidence type="ECO:0000313" key="2">
    <source>
        <dbReference type="Proteomes" id="UP000772434"/>
    </source>
</evidence>
<proteinExistence type="predicted"/>
<evidence type="ECO:0000313" key="1">
    <source>
        <dbReference type="EMBL" id="KAF9040324.1"/>
    </source>
</evidence>
<feature type="non-terminal residue" evidence="1">
    <location>
        <position position="1"/>
    </location>
</feature>
<organism evidence="1 2">
    <name type="scientific">Rhodocollybia butyracea</name>
    <dbReference type="NCBI Taxonomy" id="206335"/>
    <lineage>
        <taxon>Eukaryota</taxon>
        <taxon>Fungi</taxon>
        <taxon>Dikarya</taxon>
        <taxon>Basidiomycota</taxon>
        <taxon>Agaricomycotina</taxon>
        <taxon>Agaricomycetes</taxon>
        <taxon>Agaricomycetidae</taxon>
        <taxon>Agaricales</taxon>
        <taxon>Marasmiineae</taxon>
        <taxon>Omphalotaceae</taxon>
        <taxon>Rhodocollybia</taxon>
    </lineage>
</organism>
<reference evidence="1" key="1">
    <citation type="submission" date="2020-11" db="EMBL/GenBank/DDBJ databases">
        <authorList>
            <consortium name="DOE Joint Genome Institute"/>
            <person name="Ahrendt S."/>
            <person name="Riley R."/>
            <person name="Andreopoulos W."/>
            <person name="Labutti K."/>
            <person name="Pangilinan J."/>
            <person name="Ruiz-Duenas F.J."/>
            <person name="Barrasa J.M."/>
            <person name="Sanchez-Garcia M."/>
            <person name="Camarero S."/>
            <person name="Miyauchi S."/>
            <person name="Serrano A."/>
            <person name="Linde D."/>
            <person name="Babiker R."/>
            <person name="Drula E."/>
            <person name="Ayuso-Fernandez I."/>
            <person name="Pacheco R."/>
            <person name="Padilla G."/>
            <person name="Ferreira P."/>
            <person name="Barriuso J."/>
            <person name="Kellner H."/>
            <person name="Castanera R."/>
            <person name="Alfaro M."/>
            <person name="Ramirez L."/>
            <person name="Pisabarro A.G."/>
            <person name="Kuo A."/>
            <person name="Tritt A."/>
            <person name="Lipzen A."/>
            <person name="He G."/>
            <person name="Yan M."/>
            <person name="Ng V."/>
            <person name="Cullen D."/>
            <person name="Martin F."/>
            <person name="Rosso M.-N."/>
            <person name="Henrissat B."/>
            <person name="Hibbett D."/>
            <person name="Martinez A.T."/>
            <person name="Grigoriev I.V."/>
        </authorList>
    </citation>
    <scope>NUCLEOTIDE SEQUENCE</scope>
    <source>
        <strain evidence="1">AH 40177</strain>
    </source>
</reference>
<dbReference type="PANTHER" id="PTHR46082:SF6">
    <property type="entry name" value="AAA+ ATPASE DOMAIN-CONTAINING PROTEIN-RELATED"/>
    <property type="match status" value="1"/>
</dbReference>